<dbReference type="AlphaFoldDB" id="A0A813LS34"/>
<proteinExistence type="predicted"/>
<organism evidence="1 2">
    <name type="scientific">Polarella glacialis</name>
    <name type="common">Dinoflagellate</name>
    <dbReference type="NCBI Taxonomy" id="89957"/>
    <lineage>
        <taxon>Eukaryota</taxon>
        <taxon>Sar</taxon>
        <taxon>Alveolata</taxon>
        <taxon>Dinophyceae</taxon>
        <taxon>Suessiales</taxon>
        <taxon>Suessiaceae</taxon>
        <taxon>Polarella</taxon>
    </lineage>
</organism>
<sequence>MSPVGSAERLRQEVKHFLKSDIDTDNVSLRQMAAHLEKVMCLASGSLLAGDSKNLLIEIYKEETSKICLAEASSKNIEIQVEAELEDGWRDVWHCTLLPDDSSKPLRLPVAKRWSDAHRSISELAVGFDVLVGDGWQELDAKTSPSDLGWSAGGAPLRLLAWPAEPSEPSAKKLKTEAPFSVRGAAPKAAPKASLAAIRGAAPKAAPKANARSGLILNGIGEHEPIEFTQAHSKKTGSASWTRYEKYKVAKTIREALTLGAARGDLKVDLEKGLCKKAA</sequence>
<comment type="caution">
    <text evidence="1">The sequence shown here is derived from an EMBL/GenBank/DDBJ whole genome shotgun (WGS) entry which is preliminary data.</text>
</comment>
<dbReference type="Proteomes" id="UP000626109">
    <property type="component" value="Unassembled WGS sequence"/>
</dbReference>
<dbReference type="EMBL" id="CAJNNW010036681">
    <property type="protein sequence ID" value="CAE8736619.1"/>
    <property type="molecule type" value="Genomic_DNA"/>
</dbReference>
<reference evidence="1" key="1">
    <citation type="submission" date="2021-02" db="EMBL/GenBank/DDBJ databases">
        <authorList>
            <person name="Dougan E. K."/>
            <person name="Rhodes N."/>
            <person name="Thang M."/>
            <person name="Chan C."/>
        </authorList>
    </citation>
    <scope>NUCLEOTIDE SEQUENCE</scope>
</reference>
<protein>
    <submittedName>
        <fullName evidence="1">Uncharacterized protein</fullName>
    </submittedName>
</protein>
<evidence type="ECO:0000313" key="1">
    <source>
        <dbReference type="EMBL" id="CAE8736619.1"/>
    </source>
</evidence>
<accession>A0A813LS34</accession>
<name>A0A813LS34_POLGL</name>
<gene>
    <name evidence="1" type="ORF">PGLA2088_LOCUS48392</name>
</gene>
<evidence type="ECO:0000313" key="2">
    <source>
        <dbReference type="Proteomes" id="UP000626109"/>
    </source>
</evidence>